<organism evidence="1">
    <name type="scientific">marine sediment metagenome</name>
    <dbReference type="NCBI Taxonomy" id="412755"/>
    <lineage>
        <taxon>unclassified sequences</taxon>
        <taxon>metagenomes</taxon>
        <taxon>ecological metagenomes</taxon>
    </lineage>
</organism>
<protein>
    <recommendedName>
        <fullName evidence="2">Glycosyltransferase 2-like domain-containing protein</fullName>
    </recommendedName>
</protein>
<name>X0YBF6_9ZZZZ</name>
<evidence type="ECO:0008006" key="2">
    <source>
        <dbReference type="Google" id="ProtNLM"/>
    </source>
</evidence>
<dbReference type="Gene3D" id="3.90.550.10">
    <property type="entry name" value="Spore Coat Polysaccharide Biosynthesis Protein SpsA, Chain A"/>
    <property type="match status" value="1"/>
</dbReference>
<reference evidence="1" key="1">
    <citation type="journal article" date="2014" name="Front. Microbiol.">
        <title>High frequency of phylogenetically diverse reductive dehalogenase-homologous genes in deep subseafloor sedimentary metagenomes.</title>
        <authorList>
            <person name="Kawai M."/>
            <person name="Futagami T."/>
            <person name="Toyoda A."/>
            <person name="Takaki Y."/>
            <person name="Nishi S."/>
            <person name="Hori S."/>
            <person name="Arai W."/>
            <person name="Tsubouchi T."/>
            <person name="Morono Y."/>
            <person name="Uchiyama I."/>
            <person name="Ito T."/>
            <person name="Fujiyama A."/>
            <person name="Inagaki F."/>
            <person name="Takami H."/>
        </authorList>
    </citation>
    <scope>NUCLEOTIDE SEQUENCE</scope>
    <source>
        <strain evidence="1">Expedition CK06-06</strain>
    </source>
</reference>
<dbReference type="InterPro" id="IPR029044">
    <property type="entry name" value="Nucleotide-diphossugar_trans"/>
</dbReference>
<sequence>VVFLDADYSDFPQEMKLVVEPIIKNDIDMVIGSRKLGNKER</sequence>
<dbReference type="EMBL" id="BARS01059534">
    <property type="protein sequence ID" value="GAG46033.1"/>
    <property type="molecule type" value="Genomic_DNA"/>
</dbReference>
<dbReference type="AlphaFoldDB" id="X0YBF6"/>
<comment type="caution">
    <text evidence="1">The sequence shown here is derived from an EMBL/GenBank/DDBJ whole genome shotgun (WGS) entry which is preliminary data.</text>
</comment>
<feature type="non-terminal residue" evidence="1">
    <location>
        <position position="1"/>
    </location>
</feature>
<proteinExistence type="predicted"/>
<gene>
    <name evidence="1" type="ORF">S01H1_86163</name>
</gene>
<feature type="non-terminal residue" evidence="1">
    <location>
        <position position="41"/>
    </location>
</feature>
<accession>X0YBF6</accession>
<evidence type="ECO:0000313" key="1">
    <source>
        <dbReference type="EMBL" id="GAG46033.1"/>
    </source>
</evidence>